<dbReference type="OrthoDB" id="10467092at2759"/>
<dbReference type="Proteomes" id="UP000186817">
    <property type="component" value="Unassembled WGS sequence"/>
</dbReference>
<feature type="region of interest" description="Disordered" evidence="1">
    <location>
        <begin position="164"/>
        <end position="185"/>
    </location>
</feature>
<accession>A0A1Q9EG59</accession>
<name>A0A1Q9EG59_SYMMI</name>
<feature type="compositionally biased region" description="Low complexity" evidence="1">
    <location>
        <begin position="9"/>
        <end position="33"/>
    </location>
</feature>
<proteinExistence type="predicted"/>
<keyword evidence="3" id="KW-1185">Reference proteome</keyword>
<sequence length="270" mass="28119">MAESEASVPTLPLRPAASASLTAPSSVDPDSSVRSWQSGVCCEARSAAVPPTVAAAAAALVTAARVANGSTSAVRARESELEALRQKQELAMSLLEQRGQVTPQPSVASVVLPTASLGSVDQASVEEAVASAAQAARGCTGKVSCSYDEVERCISELQNLVKSCRGPQSPQTEQAAQGPKDTSRAEMRECQRSRLGAGSLEPDTCNIAALCWNLSGHILSFAHVRRNEAAETTGLNVRSFPMNDAIAEQQHGLECGEDRATTVDSEGSPE</sequence>
<evidence type="ECO:0000313" key="2">
    <source>
        <dbReference type="EMBL" id="OLQ06426.1"/>
    </source>
</evidence>
<reference evidence="2 3" key="1">
    <citation type="submission" date="2016-02" db="EMBL/GenBank/DDBJ databases">
        <title>Genome analysis of coral dinoflagellate symbionts highlights evolutionary adaptations to a symbiotic lifestyle.</title>
        <authorList>
            <person name="Aranda M."/>
            <person name="Li Y."/>
            <person name="Liew Y.J."/>
            <person name="Baumgarten S."/>
            <person name="Simakov O."/>
            <person name="Wilson M."/>
            <person name="Piel J."/>
            <person name="Ashoor H."/>
            <person name="Bougouffa S."/>
            <person name="Bajic V.B."/>
            <person name="Ryu T."/>
            <person name="Ravasi T."/>
            <person name="Bayer T."/>
            <person name="Micklem G."/>
            <person name="Kim H."/>
            <person name="Bhak J."/>
            <person name="Lajeunesse T.C."/>
            <person name="Voolstra C.R."/>
        </authorList>
    </citation>
    <scope>NUCLEOTIDE SEQUENCE [LARGE SCALE GENOMIC DNA]</scope>
    <source>
        <strain evidence="2 3">CCMP2467</strain>
    </source>
</reference>
<evidence type="ECO:0000256" key="1">
    <source>
        <dbReference type="SAM" id="MobiDB-lite"/>
    </source>
</evidence>
<organism evidence="2 3">
    <name type="scientific">Symbiodinium microadriaticum</name>
    <name type="common">Dinoflagellate</name>
    <name type="synonym">Zooxanthella microadriatica</name>
    <dbReference type="NCBI Taxonomy" id="2951"/>
    <lineage>
        <taxon>Eukaryota</taxon>
        <taxon>Sar</taxon>
        <taxon>Alveolata</taxon>
        <taxon>Dinophyceae</taxon>
        <taxon>Suessiales</taxon>
        <taxon>Symbiodiniaceae</taxon>
        <taxon>Symbiodinium</taxon>
    </lineage>
</organism>
<protein>
    <submittedName>
        <fullName evidence="2">Uncharacterized protein</fullName>
    </submittedName>
</protein>
<comment type="caution">
    <text evidence="2">The sequence shown here is derived from an EMBL/GenBank/DDBJ whole genome shotgun (WGS) entry which is preliminary data.</text>
</comment>
<gene>
    <name evidence="2" type="ORF">AK812_SmicGene10299</name>
</gene>
<feature type="region of interest" description="Disordered" evidence="1">
    <location>
        <begin position="1"/>
        <end position="34"/>
    </location>
</feature>
<dbReference type="EMBL" id="LSRX01000160">
    <property type="protein sequence ID" value="OLQ06426.1"/>
    <property type="molecule type" value="Genomic_DNA"/>
</dbReference>
<feature type="compositionally biased region" description="Polar residues" evidence="1">
    <location>
        <begin position="164"/>
        <end position="175"/>
    </location>
</feature>
<dbReference type="AlphaFoldDB" id="A0A1Q9EG59"/>
<evidence type="ECO:0000313" key="3">
    <source>
        <dbReference type="Proteomes" id="UP000186817"/>
    </source>
</evidence>